<dbReference type="EMBL" id="LLXJ01000005">
    <property type="protein sequence ID" value="PKC17783.1"/>
    <property type="molecule type" value="Genomic_DNA"/>
</dbReference>
<evidence type="ECO:0000313" key="6">
    <source>
        <dbReference type="Proteomes" id="UP000232722"/>
    </source>
</evidence>
<reference evidence="2" key="5">
    <citation type="submission" date="2020-05" db="EMBL/GenBank/DDBJ databases">
        <authorList>
            <person name="Rincon C."/>
            <person name="Sanders R I."/>
            <person name="Robbins C."/>
            <person name="Chaturvedi A."/>
        </authorList>
    </citation>
    <scope>NUCLEOTIDE SEQUENCE</scope>
    <source>
        <strain evidence="2">CHB12</strain>
    </source>
</reference>
<reference evidence="3 6" key="1">
    <citation type="submission" date="2016-04" db="EMBL/GenBank/DDBJ databases">
        <title>Genome analyses suggest a sexual origin of heterokaryosis in a supposedly ancient asexual fungus.</title>
        <authorList>
            <person name="Ropars J."/>
            <person name="Sedzielewska K."/>
            <person name="Noel J."/>
            <person name="Charron P."/>
            <person name="Farinelli L."/>
            <person name="Marton T."/>
            <person name="Kruger M."/>
            <person name="Pelin A."/>
            <person name="Brachmann A."/>
            <person name="Corradi N."/>
        </authorList>
    </citation>
    <scope>NUCLEOTIDE SEQUENCE [LARGE SCALE GENOMIC DNA]</scope>
    <source>
        <strain evidence="3 6">A5</strain>
    </source>
</reference>
<reference evidence="3 6" key="2">
    <citation type="submission" date="2017-09" db="EMBL/GenBank/DDBJ databases">
        <title>Extensive intraspecific genome diversity in a model arbuscular mycorrhizal fungus.</title>
        <authorList>
            <person name="Chen E.C."/>
            <person name="Morin E."/>
            <person name="Beaudet D."/>
            <person name="Noel J."/>
            <person name="Ndikumana S."/>
            <person name="Charron P."/>
            <person name="St-Onge C."/>
            <person name="Giorgi J."/>
            <person name="Grigoriev I.V."/>
            <person name="Roux C."/>
            <person name="Martin F.M."/>
            <person name="Corradi N."/>
        </authorList>
    </citation>
    <scope>NUCLEOTIDE SEQUENCE [LARGE SCALE GENOMIC DNA]</scope>
    <source>
        <strain evidence="3 6">A5</strain>
    </source>
</reference>
<dbReference type="VEuPathDB" id="FungiDB:FUN_012686"/>
<evidence type="ECO:0000313" key="5">
    <source>
        <dbReference type="Proteomes" id="UP000232688"/>
    </source>
</evidence>
<protein>
    <submittedName>
        <fullName evidence="2">Uncharacterized protein</fullName>
    </submittedName>
</protein>
<sequence length="310" mass="35680">MVKAQQWLDEMFPSLASKEKVKRLCIRLNEGTDKIEQTNYEFFNTKLEGELDLNEFKHLEDLAIWGNGIGTLHPITDLKINLCSKLKKLHIDCTNVSELNLRSNQETTSLTIDGCVNLLKIEGLEVLLNLQNLKLWNKNSRLEIPFGKDNWKQGLQELNRKKIHSIEEKVNKNEQILKELANMVLPNIAFDLGKLKQEIARLKLNELSPQARKKQSELEQQINDAKNKIESIPNTIIDLLLDTQKQIIGENNKNDSLVQAQLTGQLKAYQSILEKNLSKQELQALLDKKAELTQLKEQIDKLQTEIQQNE</sequence>
<feature type="coiled-coil region" evidence="1">
    <location>
        <begin position="275"/>
        <end position="305"/>
    </location>
</feature>
<dbReference type="EMBL" id="CAGKOT010000043">
    <property type="protein sequence ID" value="CAB5380977.1"/>
    <property type="molecule type" value="Genomic_DNA"/>
</dbReference>
<name>A0A2I1EG56_9GLOM</name>
<evidence type="ECO:0000313" key="3">
    <source>
        <dbReference type="EMBL" id="PKC17783.1"/>
    </source>
</evidence>
<accession>A0A2I1EG56</accession>
<proteinExistence type="predicted"/>
<evidence type="ECO:0000313" key="2">
    <source>
        <dbReference type="EMBL" id="CAB5380977.1"/>
    </source>
</evidence>
<reference evidence="4 5" key="3">
    <citation type="submission" date="2017-10" db="EMBL/GenBank/DDBJ databases">
        <title>Extensive intraspecific genome diversity in a model arbuscular mycorrhizal fungus.</title>
        <authorList>
            <person name="Chen E.C.H."/>
            <person name="Morin E."/>
            <person name="Baudet D."/>
            <person name="Noel J."/>
            <person name="Ndikumana S."/>
            <person name="Charron P."/>
            <person name="St-Onge C."/>
            <person name="Giorgi J."/>
            <person name="Grigoriev I.V."/>
            <person name="Roux C."/>
            <person name="Martin F.M."/>
            <person name="Corradi N."/>
        </authorList>
    </citation>
    <scope>NUCLEOTIDE SEQUENCE [LARGE SCALE GENOMIC DNA]</scope>
    <source>
        <strain evidence="4 5">A1</strain>
    </source>
</reference>
<dbReference type="VEuPathDB" id="FungiDB:RhiirA1_501226"/>
<keyword evidence="1" id="KW-0175">Coiled coil</keyword>
<organism evidence="2 7">
    <name type="scientific">Rhizophagus irregularis</name>
    <dbReference type="NCBI Taxonomy" id="588596"/>
    <lineage>
        <taxon>Eukaryota</taxon>
        <taxon>Fungi</taxon>
        <taxon>Fungi incertae sedis</taxon>
        <taxon>Mucoromycota</taxon>
        <taxon>Glomeromycotina</taxon>
        <taxon>Glomeromycetes</taxon>
        <taxon>Glomerales</taxon>
        <taxon>Glomeraceae</taxon>
        <taxon>Rhizophagus</taxon>
    </lineage>
</organism>
<dbReference type="AlphaFoldDB" id="A0A2I1EG56"/>
<comment type="caution">
    <text evidence="2">The sequence shown here is derived from an EMBL/GenBank/DDBJ whole genome shotgun (WGS) entry which is preliminary data.</text>
</comment>
<dbReference type="EMBL" id="LLXH01000022">
    <property type="protein sequence ID" value="PKC75454.1"/>
    <property type="molecule type" value="Genomic_DNA"/>
</dbReference>
<dbReference type="VEuPathDB" id="FungiDB:RhiirFUN_014435"/>
<dbReference type="OrthoDB" id="2389120at2759"/>
<dbReference type="Proteomes" id="UP000232688">
    <property type="component" value="Unassembled WGS sequence"/>
</dbReference>
<dbReference type="Proteomes" id="UP000684084">
    <property type="component" value="Unassembled WGS sequence"/>
</dbReference>
<evidence type="ECO:0000313" key="4">
    <source>
        <dbReference type="EMBL" id="PKC75454.1"/>
    </source>
</evidence>
<gene>
    <name evidence="2" type="ORF">CHRIB12_LOCUS17340</name>
    <name evidence="4" type="ORF">RhiirA1_501226</name>
    <name evidence="3" type="ORF">RhiirA5_475564</name>
</gene>
<evidence type="ECO:0000256" key="1">
    <source>
        <dbReference type="SAM" id="Coils"/>
    </source>
</evidence>
<dbReference type="Proteomes" id="UP000232722">
    <property type="component" value="Unassembled WGS sequence"/>
</dbReference>
<reference evidence="4 5" key="4">
    <citation type="submission" date="2017-10" db="EMBL/GenBank/DDBJ databases">
        <title>Genome analyses suggest a sexual origin of heterokaryosis in a supposedly ancient asexual fungus.</title>
        <authorList>
            <person name="Corradi N."/>
            <person name="Sedzielewska K."/>
            <person name="Noel J."/>
            <person name="Charron P."/>
            <person name="Farinelli L."/>
            <person name="Marton T."/>
            <person name="Kruger M."/>
            <person name="Pelin A."/>
            <person name="Brachmann A."/>
            <person name="Corradi N."/>
        </authorList>
    </citation>
    <scope>NUCLEOTIDE SEQUENCE [LARGE SCALE GENOMIC DNA]</scope>
    <source>
        <strain evidence="4 5">A1</strain>
    </source>
</reference>
<evidence type="ECO:0000313" key="7">
    <source>
        <dbReference type="Proteomes" id="UP000684084"/>
    </source>
</evidence>